<name>A0A4U1FLM8_MONMO</name>
<keyword evidence="3" id="KW-1133">Transmembrane helix</keyword>
<dbReference type="GO" id="GO:0004888">
    <property type="term" value="F:transmembrane signaling receptor activity"/>
    <property type="evidence" value="ECO:0007669"/>
    <property type="project" value="InterPro"/>
</dbReference>
<dbReference type="AlphaFoldDB" id="A0A4U1FLM8"/>
<evidence type="ECO:0000256" key="3">
    <source>
        <dbReference type="SAM" id="Phobius"/>
    </source>
</evidence>
<evidence type="ECO:0000313" key="5">
    <source>
        <dbReference type="EMBL" id="TKC51011.1"/>
    </source>
</evidence>
<dbReference type="InterPro" id="IPR020416">
    <property type="entry name" value="TNFR_8"/>
</dbReference>
<dbReference type="InterPro" id="IPR052862">
    <property type="entry name" value="TNFR_superfamily_member_8"/>
</dbReference>
<dbReference type="Gene3D" id="2.10.50.10">
    <property type="entry name" value="Tumor Necrosis Factor Receptor, subunit A, domain 2"/>
    <property type="match status" value="2"/>
</dbReference>
<keyword evidence="3" id="KW-0812">Transmembrane</keyword>
<dbReference type="SMART" id="SM00208">
    <property type="entry name" value="TNFR"/>
    <property type="match status" value="5"/>
</dbReference>
<evidence type="ECO:0000256" key="2">
    <source>
        <dbReference type="SAM" id="MobiDB-lite"/>
    </source>
</evidence>
<evidence type="ECO:0000313" key="6">
    <source>
        <dbReference type="Proteomes" id="UP000308365"/>
    </source>
</evidence>
<feature type="region of interest" description="Disordered" evidence="2">
    <location>
        <begin position="396"/>
        <end position="433"/>
    </location>
</feature>
<feature type="compositionally biased region" description="Polar residues" evidence="2">
    <location>
        <begin position="366"/>
        <end position="375"/>
    </location>
</feature>
<dbReference type="SUPFAM" id="SSF57586">
    <property type="entry name" value="TNF receptor-like"/>
    <property type="match status" value="2"/>
</dbReference>
<protein>
    <recommendedName>
        <fullName evidence="4">TNFR-Cys domain-containing protein</fullName>
    </recommendedName>
</protein>
<dbReference type="PROSITE" id="PS50050">
    <property type="entry name" value="TNFR_NGFR_2"/>
    <property type="match status" value="1"/>
</dbReference>
<comment type="caution">
    <text evidence="1">Lacks conserved residue(s) required for the propagation of feature annotation.</text>
</comment>
<feature type="compositionally biased region" description="Polar residues" evidence="2">
    <location>
        <begin position="207"/>
        <end position="227"/>
    </location>
</feature>
<feature type="compositionally biased region" description="Polar residues" evidence="2">
    <location>
        <begin position="423"/>
        <end position="432"/>
    </location>
</feature>
<feature type="compositionally biased region" description="Basic and acidic residues" evidence="2">
    <location>
        <begin position="577"/>
        <end position="588"/>
    </location>
</feature>
<feature type="repeat" description="TNFR-Cys" evidence="1">
    <location>
        <begin position="83"/>
        <end position="121"/>
    </location>
</feature>
<reference evidence="6" key="1">
    <citation type="journal article" date="2019" name="IScience">
        <title>Narwhal Genome Reveals Long-Term Low Genetic Diversity despite Current Large Abundance Size.</title>
        <authorList>
            <person name="Westbury M.V."/>
            <person name="Petersen B."/>
            <person name="Garde E."/>
            <person name="Heide-Jorgensen M.P."/>
            <person name="Lorenzen E.D."/>
        </authorList>
    </citation>
    <scope>NUCLEOTIDE SEQUENCE [LARGE SCALE GENOMIC DNA]</scope>
</reference>
<feature type="region of interest" description="Disordered" evidence="2">
    <location>
        <begin position="355"/>
        <end position="382"/>
    </location>
</feature>
<dbReference type="CDD" id="cd13409">
    <property type="entry name" value="TNFRSF8"/>
    <property type="match status" value="2"/>
</dbReference>
<sequence length="671" mass="71385">AWPDSKWRPGLLGPEGQDGGWVSGTLLDSPVCFTLQGRVSKDACGGDSSRYYNEAAGKCCYRCPEWRSLKELCPEGPNDCRKQCDPDYYLDRNGRCTACVSCSGDDLVEKKPCSWNSTRVCECRTGMFCGTSVINSCARCLPHSVCPTGMVVKFQGVFRSLWLCNTKSEGITILPAGTAQRNTVCELPSPGASPNCSASPQDCKAPASSTVPHAKPTLTSPASSDARTTLLGGGTPLAPEDASKITAHSSSSMGRLSPDPGLTLQQPCPQGSADCRKQCDPDYYLDRDGRCTACVSCSGDHLVEKTPCMWNSSRVCECRPGMFCATSASNSCARCVIRPICPPGMVTKLQGTAERDTTYEPPPPGTHSNCSTNAEDSGVPASPTPSLISLANSLTGKERGGDVTHVRGRASISTSTPISSSTGKPTLTSGATSARAGESAGRLCVPGPVLFWVILTLVVVVSFGSFLLCHRRGCRKWMGQKLHLCYPVQNFQPKLEPVGECPEVQRGYVRLHSSSGPWVWISLGVPSLIRRASVAEPGLEEQGLTSPPAVETCPNLESLQLLEANPASSPSTSMDLPEPRGTTEHTNNRIENIYIMKADTVIVGTVKAKVPEGQGPVGLAGPEFEEDLEVDHAPHYPEQETEPLAGSCGDVMFSVEEEGKEDPLPTTASGK</sequence>
<gene>
    <name evidence="5" type="ORF">EI555_003156</name>
</gene>
<dbReference type="PANTHER" id="PTHR47497">
    <property type="entry name" value="TUMOR NECROSIS FACTOR RECEPTOR SUPERFAMILY MEMBER 8"/>
    <property type="match status" value="1"/>
</dbReference>
<evidence type="ECO:0000256" key="1">
    <source>
        <dbReference type="PROSITE-ProRule" id="PRU00206"/>
    </source>
</evidence>
<dbReference type="InterPro" id="IPR001368">
    <property type="entry name" value="TNFR/NGFR_Cys_rich_reg"/>
</dbReference>
<keyword evidence="3" id="KW-0472">Membrane</keyword>
<feature type="non-terminal residue" evidence="5">
    <location>
        <position position="1"/>
    </location>
</feature>
<dbReference type="Proteomes" id="UP000308365">
    <property type="component" value="Unassembled WGS sequence"/>
</dbReference>
<dbReference type="PANTHER" id="PTHR47497:SF1">
    <property type="entry name" value="TUMOR NECROSIS FACTOR RECEPTOR SUPERFAMILY MEMBER 8"/>
    <property type="match status" value="1"/>
</dbReference>
<feature type="transmembrane region" description="Helical" evidence="3">
    <location>
        <begin position="449"/>
        <end position="469"/>
    </location>
</feature>
<dbReference type="PRINTS" id="PR01923">
    <property type="entry name" value="TNFACTORR8"/>
</dbReference>
<feature type="compositionally biased region" description="Low complexity" evidence="2">
    <location>
        <begin position="411"/>
        <end position="422"/>
    </location>
</feature>
<dbReference type="EMBL" id="RWIC01000062">
    <property type="protein sequence ID" value="TKC51011.1"/>
    <property type="molecule type" value="Genomic_DNA"/>
</dbReference>
<evidence type="ECO:0000259" key="4">
    <source>
        <dbReference type="PROSITE" id="PS50050"/>
    </source>
</evidence>
<dbReference type="Pfam" id="PF00020">
    <property type="entry name" value="TNFR_c6"/>
    <property type="match status" value="1"/>
</dbReference>
<feature type="compositionally biased region" description="Basic and acidic residues" evidence="2">
    <location>
        <begin position="396"/>
        <end position="405"/>
    </location>
</feature>
<dbReference type="InterPro" id="IPR034002">
    <property type="entry name" value="TNFRSF8_N"/>
</dbReference>
<comment type="caution">
    <text evidence="5">The sequence shown here is derived from an EMBL/GenBank/DDBJ whole genome shotgun (WGS) entry which is preliminary data.</text>
</comment>
<accession>A0A4U1FLM8</accession>
<feature type="domain" description="TNFR-Cys" evidence="4">
    <location>
        <begin position="83"/>
        <end position="121"/>
    </location>
</feature>
<dbReference type="PROSITE" id="PS00652">
    <property type="entry name" value="TNFR_NGFR_1"/>
    <property type="match status" value="1"/>
</dbReference>
<feature type="region of interest" description="Disordered" evidence="2">
    <location>
        <begin position="207"/>
        <end position="273"/>
    </location>
</feature>
<proteinExistence type="predicted"/>
<dbReference type="GO" id="GO:0007165">
    <property type="term" value="P:signal transduction"/>
    <property type="evidence" value="ECO:0007669"/>
    <property type="project" value="InterPro"/>
</dbReference>
<feature type="region of interest" description="Disordered" evidence="2">
    <location>
        <begin position="565"/>
        <end position="588"/>
    </location>
</feature>
<organism evidence="5 6">
    <name type="scientific">Monodon monoceros</name>
    <name type="common">Narwhal</name>
    <name type="synonym">Ceratodon monodon</name>
    <dbReference type="NCBI Taxonomy" id="40151"/>
    <lineage>
        <taxon>Eukaryota</taxon>
        <taxon>Metazoa</taxon>
        <taxon>Chordata</taxon>
        <taxon>Craniata</taxon>
        <taxon>Vertebrata</taxon>
        <taxon>Euteleostomi</taxon>
        <taxon>Mammalia</taxon>
        <taxon>Eutheria</taxon>
        <taxon>Laurasiatheria</taxon>
        <taxon>Artiodactyla</taxon>
        <taxon>Whippomorpha</taxon>
        <taxon>Cetacea</taxon>
        <taxon>Odontoceti</taxon>
        <taxon>Monodontidae</taxon>
        <taxon>Monodon</taxon>
    </lineage>
</organism>